<proteinExistence type="predicted"/>
<gene>
    <name evidence="1" type="ORF">FJT64_025871</name>
</gene>
<comment type="caution">
    <text evidence="1">The sequence shown here is derived from an EMBL/GenBank/DDBJ whole genome shotgun (WGS) entry which is preliminary data.</text>
</comment>
<reference evidence="1 2" key="1">
    <citation type="submission" date="2019-07" db="EMBL/GenBank/DDBJ databases">
        <title>Draft genome assembly of a fouling barnacle, Amphibalanus amphitrite (Darwin, 1854): The first reference genome for Thecostraca.</title>
        <authorList>
            <person name="Kim W."/>
        </authorList>
    </citation>
    <scope>NUCLEOTIDE SEQUENCE [LARGE SCALE GENOMIC DNA]</scope>
    <source>
        <strain evidence="1">SNU_AA5</strain>
        <tissue evidence="1">Soma without cirri and trophi</tissue>
    </source>
</reference>
<name>A0A6A4W6D4_AMPAM</name>
<accession>A0A6A4W6D4</accession>
<organism evidence="1 2">
    <name type="scientific">Amphibalanus amphitrite</name>
    <name type="common">Striped barnacle</name>
    <name type="synonym">Balanus amphitrite</name>
    <dbReference type="NCBI Taxonomy" id="1232801"/>
    <lineage>
        <taxon>Eukaryota</taxon>
        <taxon>Metazoa</taxon>
        <taxon>Ecdysozoa</taxon>
        <taxon>Arthropoda</taxon>
        <taxon>Crustacea</taxon>
        <taxon>Multicrustacea</taxon>
        <taxon>Cirripedia</taxon>
        <taxon>Thoracica</taxon>
        <taxon>Thoracicalcarea</taxon>
        <taxon>Balanomorpha</taxon>
        <taxon>Balanoidea</taxon>
        <taxon>Balanidae</taxon>
        <taxon>Amphibalaninae</taxon>
        <taxon>Amphibalanus</taxon>
    </lineage>
</organism>
<dbReference type="AlphaFoldDB" id="A0A6A4W6D4"/>
<dbReference type="EMBL" id="VIIS01001105">
    <property type="protein sequence ID" value="KAF0301975.1"/>
    <property type="molecule type" value="Genomic_DNA"/>
</dbReference>
<protein>
    <submittedName>
        <fullName evidence="1">Uncharacterized protein</fullName>
    </submittedName>
</protein>
<dbReference type="Proteomes" id="UP000440578">
    <property type="component" value="Unassembled WGS sequence"/>
</dbReference>
<keyword evidence="2" id="KW-1185">Reference proteome</keyword>
<evidence type="ECO:0000313" key="2">
    <source>
        <dbReference type="Proteomes" id="UP000440578"/>
    </source>
</evidence>
<sequence length="92" mass="10668">MATSRLNSRLRRGGLSAFERLFSRDQYSHTALSTSDRELIAEQQSSRLQNHPYDHLERDWVDPTLTLEQSALCHSAAHQAPKSPRSHQWLRQ</sequence>
<evidence type="ECO:0000313" key="1">
    <source>
        <dbReference type="EMBL" id="KAF0301975.1"/>
    </source>
</evidence>